<accession>C6LHT4</accession>
<sequence>MSRAETIWRDLAADGNACVPAGAADAGRNACISYGNLSLPEEAKHTGVSRKAFGEISIRRKSRQRAEKLCEPGVIIS</sequence>
<organism evidence="1 2">
    <name type="scientific">Marvinbryantia formatexigens DSM 14469</name>
    <dbReference type="NCBI Taxonomy" id="478749"/>
    <lineage>
        <taxon>Bacteria</taxon>
        <taxon>Bacillati</taxon>
        <taxon>Bacillota</taxon>
        <taxon>Clostridia</taxon>
        <taxon>Lachnospirales</taxon>
        <taxon>Lachnospiraceae</taxon>
        <taxon>Marvinbryantia</taxon>
    </lineage>
</organism>
<comment type="caution">
    <text evidence="1">The sequence shown here is derived from an EMBL/GenBank/DDBJ whole genome shotgun (WGS) entry which is preliminary data.</text>
</comment>
<protein>
    <submittedName>
        <fullName evidence="1">Uncharacterized protein</fullName>
    </submittedName>
</protein>
<dbReference type="AlphaFoldDB" id="C6LHT4"/>
<evidence type="ECO:0000313" key="2">
    <source>
        <dbReference type="Proteomes" id="UP000005561"/>
    </source>
</evidence>
<reference evidence="1" key="1">
    <citation type="submission" date="2009-07" db="EMBL/GenBank/DDBJ databases">
        <authorList>
            <person name="Weinstock G."/>
            <person name="Sodergren E."/>
            <person name="Clifton S."/>
            <person name="Fulton L."/>
            <person name="Fulton B."/>
            <person name="Courtney L."/>
            <person name="Fronick C."/>
            <person name="Harrison M."/>
            <person name="Strong C."/>
            <person name="Farmer C."/>
            <person name="Delahaunty K."/>
            <person name="Markovic C."/>
            <person name="Hall O."/>
            <person name="Minx P."/>
            <person name="Tomlinson C."/>
            <person name="Mitreva M."/>
            <person name="Nelson J."/>
            <person name="Hou S."/>
            <person name="Wollam A."/>
            <person name="Pepin K.H."/>
            <person name="Johnson M."/>
            <person name="Bhonagiri V."/>
            <person name="Nash W.E."/>
            <person name="Warren W."/>
            <person name="Chinwalla A."/>
            <person name="Mardis E.R."/>
            <person name="Wilson R.K."/>
        </authorList>
    </citation>
    <scope>NUCLEOTIDE SEQUENCE [LARGE SCALE GENOMIC DNA]</scope>
    <source>
        <strain evidence="1">DSM 14469</strain>
    </source>
</reference>
<dbReference type="EMBL" id="ACCL02000015">
    <property type="protein sequence ID" value="EET59824.1"/>
    <property type="molecule type" value="Genomic_DNA"/>
</dbReference>
<keyword evidence="2" id="KW-1185">Reference proteome</keyword>
<evidence type="ECO:0000313" key="1">
    <source>
        <dbReference type="EMBL" id="EET59824.1"/>
    </source>
</evidence>
<name>C6LHT4_9FIRM</name>
<dbReference type="Proteomes" id="UP000005561">
    <property type="component" value="Unassembled WGS sequence"/>
</dbReference>
<proteinExistence type="predicted"/>
<gene>
    <name evidence="1" type="ORF">BRYFOR_08198</name>
</gene>